<comment type="caution">
    <text evidence="1">The sequence shown here is derived from an EMBL/GenBank/DDBJ whole genome shotgun (WGS) entry which is preliminary data.</text>
</comment>
<accession>A0AAN8EQU6</accession>
<proteinExistence type="predicted"/>
<dbReference type="Gene3D" id="1.25.50.20">
    <property type="match status" value="1"/>
</dbReference>
<reference evidence="1 2" key="1">
    <citation type="submission" date="2019-10" db="EMBL/GenBank/DDBJ databases">
        <title>Assembly and Annotation for the nematode Trichostrongylus colubriformis.</title>
        <authorList>
            <person name="Martin J."/>
        </authorList>
    </citation>
    <scope>NUCLEOTIDE SEQUENCE [LARGE SCALE GENOMIC DNA]</scope>
    <source>
        <strain evidence="1">G859</strain>
        <tissue evidence="1">Whole worm</tissue>
    </source>
</reference>
<feature type="non-terminal residue" evidence="1">
    <location>
        <position position="1"/>
    </location>
</feature>
<dbReference type="Proteomes" id="UP001331761">
    <property type="component" value="Unassembled WGS sequence"/>
</dbReference>
<sequence length="71" mass="8345">VREVILLNKVIEACLSVGHTEEHYNKIKNFMNEHKEAAELNQFHKALEIVSIRIAWINDHLNTLLDYFQQA</sequence>
<gene>
    <name evidence="1" type="ORF">GCK32_021973</name>
</gene>
<keyword evidence="2" id="KW-1185">Reference proteome</keyword>
<name>A0AAN8EQU6_TRICO</name>
<dbReference type="EMBL" id="WIXE01023772">
    <property type="protein sequence ID" value="KAK5966186.1"/>
    <property type="molecule type" value="Genomic_DNA"/>
</dbReference>
<dbReference type="AlphaFoldDB" id="A0AAN8EQU6"/>
<organism evidence="1 2">
    <name type="scientific">Trichostrongylus colubriformis</name>
    <name type="common">Black scour worm</name>
    <dbReference type="NCBI Taxonomy" id="6319"/>
    <lineage>
        <taxon>Eukaryota</taxon>
        <taxon>Metazoa</taxon>
        <taxon>Ecdysozoa</taxon>
        <taxon>Nematoda</taxon>
        <taxon>Chromadorea</taxon>
        <taxon>Rhabditida</taxon>
        <taxon>Rhabditina</taxon>
        <taxon>Rhabditomorpha</taxon>
        <taxon>Strongyloidea</taxon>
        <taxon>Trichostrongylidae</taxon>
        <taxon>Trichostrongylus</taxon>
    </lineage>
</organism>
<evidence type="ECO:0000313" key="1">
    <source>
        <dbReference type="EMBL" id="KAK5966186.1"/>
    </source>
</evidence>
<evidence type="ECO:0000313" key="2">
    <source>
        <dbReference type="Proteomes" id="UP001331761"/>
    </source>
</evidence>
<protein>
    <submittedName>
        <fullName evidence="1">Uncharacterized protein</fullName>
    </submittedName>
</protein>